<dbReference type="Proteomes" id="UP000032458">
    <property type="component" value="Unassembled WGS sequence"/>
</dbReference>
<feature type="chain" id="PRO_5038498790" description="Lipoprotein" evidence="1">
    <location>
        <begin position="25"/>
        <end position="161"/>
    </location>
</feature>
<dbReference type="EMBL" id="JRKI01000010">
    <property type="protein sequence ID" value="KIZ18301.1"/>
    <property type="molecule type" value="Genomic_DNA"/>
</dbReference>
<name>A0A0D7CQI8_9ACTN</name>
<keyword evidence="3" id="KW-1185">Reference proteome</keyword>
<protein>
    <recommendedName>
        <fullName evidence="4">Lipoprotein</fullName>
    </recommendedName>
</protein>
<gene>
    <name evidence="2" type="ORF">SNA_09835</name>
</gene>
<evidence type="ECO:0000256" key="1">
    <source>
        <dbReference type="SAM" id="SignalP"/>
    </source>
</evidence>
<evidence type="ECO:0008006" key="4">
    <source>
        <dbReference type="Google" id="ProtNLM"/>
    </source>
</evidence>
<organism evidence="2 3">
    <name type="scientific">Streptomyces natalensis ATCC 27448</name>
    <dbReference type="NCBI Taxonomy" id="1240678"/>
    <lineage>
        <taxon>Bacteria</taxon>
        <taxon>Bacillati</taxon>
        <taxon>Actinomycetota</taxon>
        <taxon>Actinomycetes</taxon>
        <taxon>Kitasatosporales</taxon>
        <taxon>Streptomycetaceae</taxon>
        <taxon>Streptomyces</taxon>
    </lineage>
</organism>
<dbReference type="RefSeq" id="WP_044364290.1">
    <property type="nucleotide sequence ID" value="NZ_JRKI01000010.1"/>
</dbReference>
<sequence length="161" mass="17103">MREMLTPRRMRAAALALTAAAAVALTGCGTKTQAVEPASPPVKLDAFQQRAHEVARQWPKATPQSGRHEAVLPLAGADRPKSKTVREITVTVHHSACDVHYGARGYETGSLVVVSGWGKKKSAKGMCTELLATDKVKVKLDKPLGGRTVVDAATGKRLKLG</sequence>
<comment type="caution">
    <text evidence="2">The sequence shown here is derived from an EMBL/GenBank/DDBJ whole genome shotgun (WGS) entry which is preliminary data.</text>
</comment>
<proteinExistence type="predicted"/>
<evidence type="ECO:0000313" key="2">
    <source>
        <dbReference type="EMBL" id="KIZ18301.1"/>
    </source>
</evidence>
<evidence type="ECO:0000313" key="3">
    <source>
        <dbReference type="Proteomes" id="UP000032458"/>
    </source>
</evidence>
<dbReference type="AlphaFoldDB" id="A0A0D7CQI8"/>
<keyword evidence="1" id="KW-0732">Signal</keyword>
<dbReference type="PROSITE" id="PS51257">
    <property type="entry name" value="PROKAR_LIPOPROTEIN"/>
    <property type="match status" value="1"/>
</dbReference>
<reference evidence="2 3" key="1">
    <citation type="submission" date="2014-09" db="EMBL/GenBank/DDBJ databases">
        <title>Draft genome sequence of Streptomyces natalensis ATCC 27448, producer of the antifungal pimaricin.</title>
        <authorList>
            <person name="Mendes M.V."/>
            <person name="Beites T."/>
            <person name="Pires S."/>
            <person name="Santos C.L."/>
            <person name="Moradas-Ferreira P."/>
        </authorList>
    </citation>
    <scope>NUCLEOTIDE SEQUENCE [LARGE SCALE GENOMIC DNA]</scope>
    <source>
        <strain evidence="2 3">ATCC 27448</strain>
    </source>
</reference>
<feature type="signal peptide" evidence="1">
    <location>
        <begin position="1"/>
        <end position="24"/>
    </location>
</feature>
<accession>A0A0D7CQI8</accession>
<dbReference type="PATRIC" id="fig|1240678.4.peg.2051"/>